<name>K0RHF0_THAOC</name>
<dbReference type="EMBL" id="AGNL01045934">
    <property type="protein sequence ID" value="EJK48371.1"/>
    <property type="molecule type" value="Genomic_DNA"/>
</dbReference>
<evidence type="ECO:0000313" key="2">
    <source>
        <dbReference type="EMBL" id="EJK48371.1"/>
    </source>
</evidence>
<evidence type="ECO:0000313" key="3">
    <source>
        <dbReference type="Proteomes" id="UP000266841"/>
    </source>
</evidence>
<feature type="non-terminal residue" evidence="2">
    <location>
        <position position="105"/>
    </location>
</feature>
<organism evidence="2 3">
    <name type="scientific">Thalassiosira oceanica</name>
    <name type="common">Marine diatom</name>
    <dbReference type="NCBI Taxonomy" id="159749"/>
    <lineage>
        <taxon>Eukaryota</taxon>
        <taxon>Sar</taxon>
        <taxon>Stramenopiles</taxon>
        <taxon>Ochrophyta</taxon>
        <taxon>Bacillariophyta</taxon>
        <taxon>Coscinodiscophyceae</taxon>
        <taxon>Thalassiosirophycidae</taxon>
        <taxon>Thalassiosirales</taxon>
        <taxon>Thalassiosiraceae</taxon>
        <taxon>Thalassiosira</taxon>
    </lineage>
</organism>
<accession>K0RHF0</accession>
<proteinExistence type="predicted"/>
<comment type="caution">
    <text evidence="2">The sequence shown here is derived from an EMBL/GenBank/DDBJ whole genome shotgun (WGS) entry which is preliminary data.</text>
</comment>
<sequence>METGRSSPLARRSPIVAVEHRSWGRARETEGGRGERVASSKPMCIVLEGALASRAGRLLENAKERAGAAATRARERRKNLRNTIQLPTQKFITPGKQGSFKLRSS</sequence>
<keyword evidence="3" id="KW-1185">Reference proteome</keyword>
<feature type="region of interest" description="Disordered" evidence="1">
    <location>
        <begin position="67"/>
        <end position="105"/>
    </location>
</feature>
<dbReference type="AlphaFoldDB" id="K0RHF0"/>
<feature type="compositionally biased region" description="Polar residues" evidence="1">
    <location>
        <begin position="81"/>
        <end position="91"/>
    </location>
</feature>
<evidence type="ECO:0000256" key="1">
    <source>
        <dbReference type="SAM" id="MobiDB-lite"/>
    </source>
</evidence>
<reference evidence="2 3" key="1">
    <citation type="journal article" date="2012" name="Genome Biol.">
        <title>Genome and low-iron response of an oceanic diatom adapted to chronic iron limitation.</title>
        <authorList>
            <person name="Lommer M."/>
            <person name="Specht M."/>
            <person name="Roy A.S."/>
            <person name="Kraemer L."/>
            <person name="Andreson R."/>
            <person name="Gutowska M.A."/>
            <person name="Wolf J."/>
            <person name="Bergner S.V."/>
            <person name="Schilhabel M.B."/>
            <person name="Klostermeier U.C."/>
            <person name="Beiko R.G."/>
            <person name="Rosenstiel P."/>
            <person name="Hippler M."/>
            <person name="Laroche J."/>
        </authorList>
    </citation>
    <scope>NUCLEOTIDE SEQUENCE [LARGE SCALE GENOMIC DNA]</scope>
    <source>
        <strain evidence="2 3">CCMP1005</strain>
    </source>
</reference>
<gene>
    <name evidence="2" type="ORF">THAOC_32838</name>
</gene>
<protein>
    <submittedName>
        <fullName evidence="2">Uncharacterized protein</fullName>
    </submittedName>
</protein>
<dbReference type="Proteomes" id="UP000266841">
    <property type="component" value="Unassembled WGS sequence"/>
</dbReference>